<comment type="function">
    <text evidence="12">The main replicative DNA helicase, it participates in initiation and elongation during chromosome replication. Travels ahead of the DNA replisome, separating dsDNA into templates for DNA synthesis. A processive ATP-dependent 5'-3' DNA helicase it has DNA-dependent ATPase activity.</text>
</comment>
<gene>
    <name evidence="14" type="primary">dnaB</name>
    <name evidence="14" type="ORF">IAD42_00230</name>
</gene>
<dbReference type="GO" id="GO:0005829">
    <property type="term" value="C:cytosol"/>
    <property type="evidence" value="ECO:0007669"/>
    <property type="project" value="TreeGrafter"/>
</dbReference>
<dbReference type="SUPFAM" id="SSF48024">
    <property type="entry name" value="N-terminal domain of DnaB helicase"/>
    <property type="match status" value="1"/>
</dbReference>
<dbReference type="Gene3D" id="1.10.860.10">
    <property type="entry name" value="DNAb Helicase, Chain A"/>
    <property type="match status" value="1"/>
</dbReference>
<evidence type="ECO:0000256" key="4">
    <source>
        <dbReference type="ARBA" id="ARBA00022741"/>
    </source>
</evidence>
<dbReference type="Proteomes" id="UP000886876">
    <property type="component" value="Unassembled WGS sequence"/>
</dbReference>
<dbReference type="PANTHER" id="PTHR30153:SF2">
    <property type="entry name" value="REPLICATIVE DNA HELICASE"/>
    <property type="match status" value="1"/>
</dbReference>
<dbReference type="GO" id="GO:0003677">
    <property type="term" value="F:DNA binding"/>
    <property type="evidence" value="ECO:0007669"/>
    <property type="project" value="UniProtKB-UniRule"/>
</dbReference>
<keyword evidence="8 12" id="KW-0238">DNA-binding</keyword>
<evidence type="ECO:0000256" key="11">
    <source>
        <dbReference type="NCBIfam" id="TIGR00665"/>
    </source>
</evidence>
<evidence type="ECO:0000313" key="14">
    <source>
        <dbReference type="EMBL" id="HIS96383.1"/>
    </source>
</evidence>
<dbReference type="NCBIfam" id="TIGR00665">
    <property type="entry name" value="DnaB"/>
    <property type="match status" value="1"/>
</dbReference>
<dbReference type="AlphaFoldDB" id="A0A9D1G341"/>
<evidence type="ECO:0000256" key="3">
    <source>
        <dbReference type="ARBA" id="ARBA00022705"/>
    </source>
</evidence>
<evidence type="ECO:0000256" key="5">
    <source>
        <dbReference type="ARBA" id="ARBA00022801"/>
    </source>
</evidence>
<dbReference type="PANTHER" id="PTHR30153">
    <property type="entry name" value="REPLICATIVE DNA HELICASE DNAB"/>
    <property type="match status" value="1"/>
</dbReference>
<evidence type="ECO:0000256" key="8">
    <source>
        <dbReference type="ARBA" id="ARBA00023125"/>
    </source>
</evidence>
<dbReference type="GO" id="GO:0016787">
    <property type="term" value="F:hydrolase activity"/>
    <property type="evidence" value="ECO:0007669"/>
    <property type="project" value="UniProtKB-KW"/>
</dbReference>
<dbReference type="InterPro" id="IPR007693">
    <property type="entry name" value="DNA_helicase_DnaB-like_N"/>
</dbReference>
<proteinExistence type="inferred from homology"/>
<dbReference type="Pfam" id="PF00772">
    <property type="entry name" value="DnaB"/>
    <property type="match status" value="1"/>
</dbReference>
<keyword evidence="9" id="KW-0413">Isomerase</keyword>
<evidence type="ECO:0000256" key="2">
    <source>
        <dbReference type="ARBA" id="ARBA00022515"/>
    </source>
</evidence>
<dbReference type="GO" id="GO:0043139">
    <property type="term" value="F:5'-3' DNA helicase activity"/>
    <property type="evidence" value="ECO:0007669"/>
    <property type="project" value="UniProtKB-EC"/>
</dbReference>
<evidence type="ECO:0000256" key="12">
    <source>
        <dbReference type="RuleBase" id="RU362085"/>
    </source>
</evidence>
<evidence type="ECO:0000256" key="1">
    <source>
        <dbReference type="ARBA" id="ARBA00008428"/>
    </source>
</evidence>
<dbReference type="InterPro" id="IPR007694">
    <property type="entry name" value="DNA_helicase_DnaB-like_C"/>
</dbReference>
<dbReference type="InterPro" id="IPR036185">
    <property type="entry name" value="DNA_heli_DnaB-like_N_sf"/>
</dbReference>
<keyword evidence="2 12" id="KW-0639">Primosome</keyword>
<dbReference type="SUPFAM" id="SSF52540">
    <property type="entry name" value="P-loop containing nucleoside triphosphate hydrolases"/>
    <property type="match status" value="1"/>
</dbReference>
<feature type="domain" description="SF4 helicase" evidence="13">
    <location>
        <begin position="177"/>
        <end position="444"/>
    </location>
</feature>
<keyword evidence="4 12" id="KW-0547">Nucleotide-binding</keyword>
<reference evidence="14" key="1">
    <citation type="submission" date="2020-10" db="EMBL/GenBank/DDBJ databases">
        <authorList>
            <person name="Gilroy R."/>
        </authorList>
    </citation>
    <scope>NUCLEOTIDE SEQUENCE</scope>
    <source>
        <strain evidence="14">ChiHecec3B27-6122</strain>
    </source>
</reference>
<sequence length="447" mass="49055">MEELLGRRTPYSAAAEQAVIGSMLIDARCIPEVIDKVKSADFYIQANREIFETMYSMFAYGQTIDPVTVLDQMKVRGVSHDNTEQYLKELMLVTPTAANVLEYAAIVRDRALLRALGTVADEISKLVYEGAGEADSMLEAAERKIFALSKDRSLGGLEPVATVVQRVYDNISEAADSEGGTPGITTGMKELDNTILGMGSGDLILVASRPGMGKTSIGLNIALSAAKATGKTVAVFSLEMTREQLVMRLLAGEALVDSKKLQTGKLTNDEWKRIGSAAGVLSETDIRIDDNPTLTVAEMNAQCRRLKNLGLIVVDYLQLMQSAGSGNSWANESRTQAVSDISRMMKIMAKELGVPVLCLSQLSRANEKRQDRRPMLSDLRESGAIEQDADVVMGIYREGYYNNECENPNEAELIILKNRRGQTGTLNMMWLPEYTSFVALDKRHSDE</sequence>
<evidence type="ECO:0000256" key="9">
    <source>
        <dbReference type="ARBA" id="ARBA00023235"/>
    </source>
</evidence>
<keyword evidence="6 12" id="KW-0347">Helicase</keyword>
<dbReference type="InterPro" id="IPR016136">
    <property type="entry name" value="DNA_helicase_N/primase_C"/>
</dbReference>
<comment type="catalytic activity">
    <reaction evidence="10 12">
        <text>ATP + H2O = ADP + phosphate + H(+)</text>
        <dbReference type="Rhea" id="RHEA:13065"/>
        <dbReference type="ChEBI" id="CHEBI:15377"/>
        <dbReference type="ChEBI" id="CHEBI:15378"/>
        <dbReference type="ChEBI" id="CHEBI:30616"/>
        <dbReference type="ChEBI" id="CHEBI:43474"/>
        <dbReference type="ChEBI" id="CHEBI:456216"/>
        <dbReference type="EC" id="5.6.2.3"/>
    </reaction>
</comment>
<dbReference type="InterPro" id="IPR007692">
    <property type="entry name" value="DNA_helicase_DnaB"/>
</dbReference>
<dbReference type="Pfam" id="PF03796">
    <property type="entry name" value="DnaB_C"/>
    <property type="match status" value="1"/>
</dbReference>
<evidence type="ECO:0000256" key="10">
    <source>
        <dbReference type="ARBA" id="ARBA00048954"/>
    </source>
</evidence>
<dbReference type="CDD" id="cd00984">
    <property type="entry name" value="DnaB_C"/>
    <property type="match status" value="1"/>
</dbReference>
<reference evidence="14" key="2">
    <citation type="journal article" date="2021" name="PeerJ">
        <title>Extensive microbial diversity within the chicken gut microbiome revealed by metagenomics and culture.</title>
        <authorList>
            <person name="Gilroy R."/>
            <person name="Ravi A."/>
            <person name="Getino M."/>
            <person name="Pursley I."/>
            <person name="Horton D.L."/>
            <person name="Alikhan N.F."/>
            <person name="Baker D."/>
            <person name="Gharbi K."/>
            <person name="Hall N."/>
            <person name="Watson M."/>
            <person name="Adriaenssens E.M."/>
            <person name="Foster-Nyarko E."/>
            <person name="Jarju S."/>
            <person name="Secka A."/>
            <person name="Antonio M."/>
            <person name="Oren A."/>
            <person name="Chaudhuri R.R."/>
            <person name="La Ragione R."/>
            <person name="Hildebrand F."/>
            <person name="Pallen M.J."/>
        </authorList>
    </citation>
    <scope>NUCLEOTIDE SEQUENCE</scope>
    <source>
        <strain evidence="14">ChiHecec3B27-6122</strain>
    </source>
</reference>
<dbReference type="EMBL" id="DVJS01000008">
    <property type="protein sequence ID" value="HIS96383.1"/>
    <property type="molecule type" value="Genomic_DNA"/>
</dbReference>
<accession>A0A9D1G341</accession>
<comment type="similarity">
    <text evidence="1 12">Belongs to the helicase family. DnaB subfamily.</text>
</comment>
<dbReference type="GO" id="GO:1990077">
    <property type="term" value="C:primosome complex"/>
    <property type="evidence" value="ECO:0007669"/>
    <property type="project" value="UniProtKB-UniRule"/>
</dbReference>
<dbReference type="GO" id="GO:0005524">
    <property type="term" value="F:ATP binding"/>
    <property type="evidence" value="ECO:0007669"/>
    <property type="project" value="UniProtKB-UniRule"/>
</dbReference>
<evidence type="ECO:0000256" key="6">
    <source>
        <dbReference type="ARBA" id="ARBA00022806"/>
    </source>
</evidence>
<dbReference type="GO" id="GO:0006269">
    <property type="term" value="P:DNA replication, synthesis of primer"/>
    <property type="evidence" value="ECO:0007669"/>
    <property type="project" value="UniProtKB-UniRule"/>
</dbReference>
<keyword evidence="7 12" id="KW-0067">ATP-binding</keyword>
<name>A0A9D1G341_9FIRM</name>
<dbReference type="Gene3D" id="3.40.50.300">
    <property type="entry name" value="P-loop containing nucleotide triphosphate hydrolases"/>
    <property type="match status" value="1"/>
</dbReference>
<dbReference type="EC" id="5.6.2.3" evidence="11 12"/>
<keyword evidence="3 12" id="KW-0235">DNA replication</keyword>
<evidence type="ECO:0000259" key="13">
    <source>
        <dbReference type="PROSITE" id="PS51199"/>
    </source>
</evidence>
<dbReference type="PROSITE" id="PS51199">
    <property type="entry name" value="SF4_HELICASE"/>
    <property type="match status" value="1"/>
</dbReference>
<evidence type="ECO:0000256" key="7">
    <source>
        <dbReference type="ARBA" id="ARBA00022840"/>
    </source>
</evidence>
<evidence type="ECO:0000313" key="15">
    <source>
        <dbReference type="Proteomes" id="UP000886876"/>
    </source>
</evidence>
<comment type="caution">
    <text evidence="14">The sequence shown here is derived from an EMBL/GenBank/DDBJ whole genome shotgun (WGS) entry which is preliminary data.</text>
</comment>
<protein>
    <recommendedName>
        <fullName evidence="11 12">Replicative DNA helicase</fullName>
        <ecNumber evidence="11 12">5.6.2.3</ecNumber>
    </recommendedName>
</protein>
<organism evidence="14 15">
    <name type="scientific">Candidatus Scatomorpha pullistercoris</name>
    <dbReference type="NCBI Taxonomy" id="2840929"/>
    <lineage>
        <taxon>Bacteria</taxon>
        <taxon>Bacillati</taxon>
        <taxon>Bacillota</taxon>
        <taxon>Clostridia</taxon>
        <taxon>Eubacteriales</taxon>
        <taxon>Candidatus Scatomorpha</taxon>
    </lineage>
</organism>
<keyword evidence="5 12" id="KW-0378">Hydrolase</keyword>
<dbReference type="InterPro" id="IPR027417">
    <property type="entry name" value="P-loop_NTPase"/>
</dbReference>